<dbReference type="OrthoDB" id="418595at2759"/>
<evidence type="ECO:0000313" key="2">
    <source>
        <dbReference type="EMBL" id="PRP74449.1"/>
    </source>
</evidence>
<name>A0A2P6MRW5_9EUKA</name>
<protein>
    <submittedName>
        <fullName evidence="2">Uncharacterized protein</fullName>
    </submittedName>
</protein>
<evidence type="ECO:0000256" key="1">
    <source>
        <dbReference type="SAM" id="MobiDB-lite"/>
    </source>
</evidence>
<keyword evidence="3" id="KW-1185">Reference proteome</keyword>
<gene>
    <name evidence="2" type="ORF">PROFUN_06578</name>
</gene>
<proteinExistence type="predicted"/>
<feature type="compositionally biased region" description="Polar residues" evidence="1">
    <location>
        <begin position="1"/>
        <end position="14"/>
    </location>
</feature>
<dbReference type="Proteomes" id="UP000241769">
    <property type="component" value="Unassembled WGS sequence"/>
</dbReference>
<evidence type="ECO:0000313" key="3">
    <source>
        <dbReference type="Proteomes" id="UP000241769"/>
    </source>
</evidence>
<feature type="region of interest" description="Disordered" evidence="1">
    <location>
        <begin position="1"/>
        <end position="24"/>
    </location>
</feature>
<reference evidence="2 3" key="1">
    <citation type="journal article" date="2018" name="Genome Biol. Evol.">
        <title>Multiple Roots of Fruiting Body Formation in Amoebozoa.</title>
        <authorList>
            <person name="Hillmann F."/>
            <person name="Forbes G."/>
            <person name="Novohradska S."/>
            <person name="Ferling I."/>
            <person name="Riege K."/>
            <person name="Groth M."/>
            <person name="Westermann M."/>
            <person name="Marz M."/>
            <person name="Spaller T."/>
            <person name="Winckler T."/>
            <person name="Schaap P."/>
            <person name="Glockner G."/>
        </authorList>
    </citation>
    <scope>NUCLEOTIDE SEQUENCE [LARGE SCALE GENOMIC DNA]</scope>
    <source>
        <strain evidence="2 3">Jena</strain>
    </source>
</reference>
<dbReference type="EMBL" id="MDYQ01000463">
    <property type="protein sequence ID" value="PRP74449.1"/>
    <property type="molecule type" value="Genomic_DNA"/>
</dbReference>
<sequence>MSGRKSGTISVSSRNVKKQALPKKEEERVISRTYVHEPIVLPPRPSSLFVQVQFKSVMWTQTHFEHLFTLGDTVSKLLHEICKRHIEIEKRALVIYKTLIPSTSLEEVSKPLYDLDFPGGHRATPPKQIVYYDFITINNDCPIINDKITTIDIRRDKLRDSSQTSMHM</sequence>
<accession>A0A2P6MRW5</accession>
<dbReference type="InParanoid" id="A0A2P6MRW5"/>
<comment type="caution">
    <text evidence="2">The sequence shown here is derived from an EMBL/GenBank/DDBJ whole genome shotgun (WGS) entry which is preliminary data.</text>
</comment>
<organism evidence="2 3">
    <name type="scientific">Planoprotostelium fungivorum</name>
    <dbReference type="NCBI Taxonomy" id="1890364"/>
    <lineage>
        <taxon>Eukaryota</taxon>
        <taxon>Amoebozoa</taxon>
        <taxon>Evosea</taxon>
        <taxon>Variosea</taxon>
        <taxon>Cavosteliida</taxon>
        <taxon>Cavosteliaceae</taxon>
        <taxon>Planoprotostelium</taxon>
    </lineage>
</organism>
<dbReference type="AlphaFoldDB" id="A0A2P6MRW5"/>